<keyword evidence="3" id="KW-1185">Reference proteome</keyword>
<dbReference type="GO" id="GO:0000731">
    <property type="term" value="P:DNA synthesis involved in DNA repair"/>
    <property type="evidence" value="ECO:0007669"/>
    <property type="project" value="TreeGrafter"/>
</dbReference>
<dbReference type="InterPro" id="IPR027417">
    <property type="entry name" value="P-loop_NTPase"/>
</dbReference>
<comment type="caution">
    <text evidence="2">The sequence shown here is derived from an EMBL/GenBank/DDBJ whole genome shotgun (WGS) entry which is preliminary data.</text>
</comment>
<dbReference type="Gene3D" id="3.40.50.300">
    <property type="entry name" value="P-loop containing nucleotide triphosphate hydrolases"/>
    <property type="match status" value="2"/>
</dbReference>
<proteinExistence type="predicted"/>
<dbReference type="InterPro" id="IPR003395">
    <property type="entry name" value="RecF/RecN/SMC_N"/>
</dbReference>
<evidence type="ECO:0000313" key="3">
    <source>
        <dbReference type="Proteomes" id="UP000252893"/>
    </source>
</evidence>
<dbReference type="Proteomes" id="UP000252893">
    <property type="component" value="Unassembled WGS sequence"/>
</dbReference>
<evidence type="ECO:0000313" key="2">
    <source>
        <dbReference type="EMBL" id="RBO88512.1"/>
    </source>
</evidence>
<dbReference type="Pfam" id="PF02463">
    <property type="entry name" value="SMC_N"/>
    <property type="match status" value="1"/>
</dbReference>
<accession>A0A366DEM8</accession>
<feature type="domain" description="RecF/RecN/SMC N-terminal" evidence="1">
    <location>
        <begin position="9"/>
        <end position="599"/>
    </location>
</feature>
<name>A0A366DEM8_9HYPH</name>
<dbReference type="SUPFAM" id="SSF52540">
    <property type="entry name" value="P-loop containing nucleoside triphosphate hydrolases"/>
    <property type="match status" value="1"/>
</dbReference>
<dbReference type="EMBL" id="QNRH01000019">
    <property type="protein sequence ID" value="RBO88512.1"/>
    <property type="molecule type" value="Genomic_DNA"/>
</dbReference>
<sequence>MSMADPTLLHSLTLEGFRAYLRSKTFDFSKKPCLAIFAPNGLGKSSVIDALEFLFSDNGTLDRLGQRTLNNQAGPAALAQNGAQTVGIAPVIKFSTNTGKVIADGDRKASGNQRPIHAAAAAMKAGFVVAPIIRGYTLRTFVEEHKSENRYSDVVGWLQLSPLVEVQKNLRLLRREIKAAAESTTEQLRLAGLLRAETDQTVLAWEDGAVIDFVNAIIIAPLDPGLALATLDVTDVGYVEVGKRVEAEEKRVGLADAHAAEADERGKAGGTVFRSVWKEAEKLFAEGAPDLDACPVCATAIGDTAAGSMPAIRDLLKAHLGDLESYNDAKTSLDAAEATATQAHSRLVARLPGMINHLSDDEPDGFKAAFIAYHAGIVEWPAADNPDVATITAELEVLLIGLDQEIVGIEEKQGEHTWVKAKASIDRLLKIRTEVALATRNAETLSALHDALGTQAALVSGKIREKVQSLLDTLQGPMNDIYKEIQGENARPIRLELPAEDDTNQQRMQLVIDFADDRQSVAPGGYLSDSQIHSVALALRLAAIKKFNGAAPLIALDDVVTSYDADHRRAIGALLAKMLTDCQIILVTHDERFFNHLKDQLAAKDGQFMRIIGLDPAFGPRFADHEVTDGMIVDRWVRGSRQPTK</sequence>
<evidence type="ECO:0000259" key="1">
    <source>
        <dbReference type="Pfam" id="PF02463"/>
    </source>
</evidence>
<gene>
    <name evidence="2" type="ORF">DFR47_11913</name>
</gene>
<protein>
    <submittedName>
        <fullName evidence="2">RecF/RecN/SMC family protein</fullName>
    </submittedName>
</protein>
<reference evidence="2 3" key="1">
    <citation type="submission" date="2018-06" db="EMBL/GenBank/DDBJ databases">
        <title>Genomic Encyclopedia of Type Strains, Phase IV (KMG-IV): sequencing the most valuable type-strain genomes for metagenomic binning, comparative biology and taxonomic classification.</title>
        <authorList>
            <person name="Goeker M."/>
        </authorList>
    </citation>
    <scope>NUCLEOTIDE SEQUENCE [LARGE SCALE GENOMIC DNA]</scope>
    <source>
        <strain evidence="2 3">DSM 25619</strain>
    </source>
</reference>
<organism evidence="2 3">
    <name type="scientific">Pseudochrobactrum asaccharolyticum</name>
    <dbReference type="NCBI Taxonomy" id="354351"/>
    <lineage>
        <taxon>Bacteria</taxon>
        <taxon>Pseudomonadati</taxon>
        <taxon>Pseudomonadota</taxon>
        <taxon>Alphaproteobacteria</taxon>
        <taxon>Hyphomicrobiales</taxon>
        <taxon>Brucellaceae</taxon>
        <taxon>Pseudochrobactrum</taxon>
    </lineage>
</organism>
<dbReference type="PANTHER" id="PTHR32182">
    <property type="entry name" value="DNA REPLICATION AND REPAIR PROTEIN RECF"/>
    <property type="match status" value="1"/>
</dbReference>
<dbReference type="GO" id="GO:0006302">
    <property type="term" value="P:double-strand break repair"/>
    <property type="evidence" value="ECO:0007669"/>
    <property type="project" value="TreeGrafter"/>
</dbReference>
<dbReference type="PANTHER" id="PTHR32182:SF0">
    <property type="entry name" value="DNA REPLICATION AND REPAIR PROTEIN RECF"/>
    <property type="match status" value="1"/>
</dbReference>
<dbReference type="AlphaFoldDB" id="A0A366DEM8"/>